<evidence type="ECO:0000313" key="7">
    <source>
        <dbReference type="Proteomes" id="UP001309705"/>
    </source>
</evidence>
<dbReference type="PROSITE" id="PS51464">
    <property type="entry name" value="SIS"/>
    <property type="match status" value="1"/>
</dbReference>
<evidence type="ECO:0000256" key="3">
    <source>
        <dbReference type="ARBA" id="ARBA00023163"/>
    </source>
</evidence>
<dbReference type="InterPro" id="IPR046348">
    <property type="entry name" value="SIS_dom_sf"/>
</dbReference>
<dbReference type="InterPro" id="IPR035472">
    <property type="entry name" value="RpiR-like_SIS"/>
</dbReference>
<dbReference type="Gene3D" id="1.10.10.10">
    <property type="entry name" value="Winged helix-like DNA-binding domain superfamily/Winged helix DNA-binding domain"/>
    <property type="match status" value="1"/>
</dbReference>
<dbReference type="RefSeq" id="WP_327617122.1">
    <property type="nucleotide sequence ID" value="NZ_JAYWTM010000004.1"/>
</dbReference>
<comment type="caution">
    <text evidence="6">The sequence shown here is derived from an EMBL/GenBank/DDBJ whole genome shotgun (WGS) entry which is preliminary data.</text>
</comment>
<reference evidence="6 7" key="1">
    <citation type="journal article" date="2017" name="Int. J. Syst. Evol. Microbiol.">
        <title>Brenneria populi subsp. brevivirga subsp. nov. isolated from symptomatic bark of Populus x euramericana canker, and description of Brenneria populi subsp. populi subsp. nov.</title>
        <authorList>
            <person name="Zheng M.H."/>
            <person name="Piao C.G."/>
            <person name="Xue H."/>
            <person name="Guo M.W."/>
            <person name="Li Y."/>
        </authorList>
    </citation>
    <scope>NUCLEOTIDE SEQUENCE [LARGE SCALE GENOMIC DNA]</scope>
    <source>
        <strain evidence="6 7">D9-5</strain>
    </source>
</reference>
<dbReference type="SUPFAM" id="SSF53697">
    <property type="entry name" value="SIS domain"/>
    <property type="match status" value="1"/>
</dbReference>
<dbReference type="Pfam" id="PF01380">
    <property type="entry name" value="SIS"/>
    <property type="match status" value="1"/>
</dbReference>
<dbReference type="InterPro" id="IPR036388">
    <property type="entry name" value="WH-like_DNA-bd_sf"/>
</dbReference>
<sequence>MRYTQKIIHNQKTFTPGERKIADYVLQHPDKLKQLSSQGLAAVLGVSQSSIIKFAQKLGLKGFTNFKLALIEEWGQQASQQKQQNSHIHNAISSQDSLPDIAEKLFVEKQKALRDTTDSLDFSQLQQAVLHIRSAKRIQIIGIGGSSLVAKDLAYKLMKIGYPVMHELDSHVQITVAQSLSAADVQIIISFSGKRRELLIAAEAAKKSGATLIAITSLQRNPLRALADCALDTLADETRWRSSSISARTAQNTITDLLFVCLLQQNSEKSRRFIKQSQKLVDRLSDPNAG</sequence>
<keyword evidence="7" id="KW-1185">Reference proteome</keyword>
<organism evidence="6 7">
    <name type="scientific">Brenneria populi</name>
    <dbReference type="NCBI Taxonomy" id="1505588"/>
    <lineage>
        <taxon>Bacteria</taxon>
        <taxon>Pseudomonadati</taxon>
        <taxon>Pseudomonadota</taxon>
        <taxon>Gammaproteobacteria</taxon>
        <taxon>Enterobacterales</taxon>
        <taxon>Pectobacteriaceae</taxon>
        <taxon>Brenneria</taxon>
    </lineage>
</organism>
<feature type="domain" description="HTH rpiR-type" evidence="4">
    <location>
        <begin position="1"/>
        <end position="77"/>
    </location>
</feature>
<keyword evidence="1" id="KW-0805">Transcription regulation</keyword>
<dbReference type="PROSITE" id="PS51071">
    <property type="entry name" value="HTH_RPIR"/>
    <property type="match status" value="1"/>
</dbReference>
<protein>
    <submittedName>
        <fullName evidence="6">SIS domain-containing protein</fullName>
    </submittedName>
</protein>
<evidence type="ECO:0000259" key="5">
    <source>
        <dbReference type="PROSITE" id="PS51464"/>
    </source>
</evidence>
<gene>
    <name evidence="6" type="ORF">VSX58_05005</name>
</gene>
<dbReference type="Pfam" id="PF01418">
    <property type="entry name" value="HTH_6"/>
    <property type="match status" value="1"/>
</dbReference>
<dbReference type="EMBL" id="JAYWTM010000004">
    <property type="protein sequence ID" value="MEC5341971.1"/>
    <property type="molecule type" value="Genomic_DNA"/>
</dbReference>
<feature type="domain" description="SIS" evidence="5">
    <location>
        <begin position="128"/>
        <end position="268"/>
    </location>
</feature>
<dbReference type="PANTHER" id="PTHR30514">
    <property type="entry name" value="GLUCOKINASE"/>
    <property type="match status" value="1"/>
</dbReference>
<dbReference type="InterPro" id="IPR000281">
    <property type="entry name" value="HTH_RpiR"/>
</dbReference>
<accession>A0ABU6JMU8</accession>
<dbReference type="InterPro" id="IPR001347">
    <property type="entry name" value="SIS_dom"/>
</dbReference>
<dbReference type="Gene3D" id="3.40.50.10490">
    <property type="entry name" value="Glucose-6-phosphate isomerase like protein, domain 1"/>
    <property type="match status" value="1"/>
</dbReference>
<evidence type="ECO:0000259" key="4">
    <source>
        <dbReference type="PROSITE" id="PS51071"/>
    </source>
</evidence>
<dbReference type="InterPro" id="IPR047640">
    <property type="entry name" value="RpiR-like"/>
</dbReference>
<keyword evidence="3" id="KW-0804">Transcription</keyword>
<evidence type="ECO:0000256" key="2">
    <source>
        <dbReference type="ARBA" id="ARBA00023125"/>
    </source>
</evidence>
<proteinExistence type="predicted"/>
<keyword evidence="2" id="KW-0238">DNA-binding</keyword>
<dbReference type="CDD" id="cd05013">
    <property type="entry name" value="SIS_RpiR"/>
    <property type="match status" value="1"/>
</dbReference>
<evidence type="ECO:0000313" key="6">
    <source>
        <dbReference type="EMBL" id="MEC5341971.1"/>
    </source>
</evidence>
<evidence type="ECO:0000256" key="1">
    <source>
        <dbReference type="ARBA" id="ARBA00023015"/>
    </source>
</evidence>
<dbReference type="InterPro" id="IPR009057">
    <property type="entry name" value="Homeodomain-like_sf"/>
</dbReference>
<dbReference type="SUPFAM" id="SSF46689">
    <property type="entry name" value="Homeodomain-like"/>
    <property type="match status" value="1"/>
</dbReference>
<dbReference type="Proteomes" id="UP001309705">
    <property type="component" value="Unassembled WGS sequence"/>
</dbReference>
<dbReference type="PANTHER" id="PTHR30514:SF17">
    <property type="entry name" value="HTH-TYPE TRANSCRIPTIONAL REGULATOR MURR"/>
    <property type="match status" value="1"/>
</dbReference>
<name>A0ABU6JMU8_9GAMM</name>